<dbReference type="SMR" id="A0A835IE03"/>
<evidence type="ECO:0000256" key="2">
    <source>
        <dbReference type="ARBA" id="ARBA00023015"/>
    </source>
</evidence>
<gene>
    <name evidence="8" type="ORF">IFM89_021357</name>
</gene>
<keyword evidence="9" id="KW-1185">Reference proteome</keyword>
<feature type="domain" description="WRKY" evidence="7">
    <location>
        <begin position="117"/>
        <end position="180"/>
    </location>
</feature>
<dbReference type="PROSITE" id="PS50811">
    <property type="entry name" value="WRKY"/>
    <property type="match status" value="1"/>
</dbReference>
<dbReference type="Pfam" id="PF03106">
    <property type="entry name" value="WRKY"/>
    <property type="match status" value="1"/>
</dbReference>
<keyword evidence="3" id="KW-0238">DNA-binding</keyword>
<dbReference type="AlphaFoldDB" id="A0A835IE03"/>
<evidence type="ECO:0000313" key="9">
    <source>
        <dbReference type="Proteomes" id="UP000631114"/>
    </source>
</evidence>
<dbReference type="GO" id="GO:0009751">
    <property type="term" value="P:response to salicylic acid"/>
    <property type="evidence" value="ECO:0007669"/>
    <property type="project" value="UniProtKB-ARBA"/>
</dbReference>
<evidence type="ECO:0000259" key="7">
    <source>
        <dbReference type="PROSITE" id="PS50811"/>
    </source>
</evidence>
<organism evidence="8 9">
    <name type="scientific">Coptis chinensis</name>
    <dbReference type="NCBI Taxonomy" id="261450"/>
    <lineage>
        <taxon>Eukaryota</taxon>
        <taxon>Viridiplantae</taxon>
        <taxon>Streptophyta</taxon>
        <taxon>Embryophyta</taxon>
        <taxon>Tracheophyta</taxon>
        <taxon>Spermatophyta</taxon>
        <taxon>Magnoliopsida</taxon>
        <taxon>Ranunculales</taxon>
        <taxon>Ranunculaceae</taxon>
        <taxon>Coptidoideae</taxon>
        <taxon>Coptis</taxon>
    </lineage>
</organism>
<dbReference type="InterPro" id="IPR003657">
    <property type="entry name" value="WRKY_dom"/>
</dbReference>
<dbReference type="FunFam" id="2.20.25.80:FF:000009">
    <property type="entry name" value="WRKY transcription factor 53"/>
    <property type="match status" value="1"/>
</dbReference>
<evidence type="ECO:0000256" key="6">
    <source>
        <dbReference type="ARBA" id="ARBA00060850"/>
    </source>
</evidence>
<dbReference type="SMART" id="SM00774">
    <property type="entry name" value="WRKY"/>
    <property type="match status" value="1"/>
</dbReference>
<keyword evidence="5" id="KW-0539">Nucleus</keyword>
<sequence>MEISKDIKQKPLINELTQGKELVNQLRLHLSPTSPTGELLIEKVLSSFNKALLMLNWNGSEAEAEAEAGTKRTSVAMIESPQSMSPRSDDSDLRDVYKKRKTMPRWTEQVRVCSGTGIEGPLEDGYSWRKYGQKDILGAKYPRGYYRCTHRNVQGCLATKQVQRSDEDPLVFDVTYRGKHTCSQVFPLKHALSAPQKPDQTKNQLQPLEQRKINQSEEILQKFRTELKVKTENQDIRELTSSVFSFPSTMSTEHIKSDNDIFSLASLNNAYMVNLSSFTSPTTSESNYYSPCQINSTGGRSNFQTSESDLTEIISAATSTTNSPVFDLDFTLDQLDFESNFPFDSPSFFN</sequence>
<dbReference type="OrthoDB" id="1888929at2759"/>
<dbReference type="Gene3D" id="2.20.25.80">
    <property type="entry name" value="WRKY domain"/>
    <property type="match status" value="1"/>
</dbReference>
<dbReference type="PANTHER" id="PTHR32096">
    <property type="entry name" value="WRKY TRANSCRIPTION FACTOR 30-RELATED-RELATED"/>
    <property type="match status" value="1"/>
</dbReference>
<dbReference type="InterPro" id="IPR036576">
    <property type="entry name" value="WRKY_dom_sf"/>
</dbReference>
<accession>A0A835IE03</accession>
<reference evidence="8 9" key="1">
    <citation type="submission" date="2020-10" db="EMBL/GenBank/DDBJ databases">
        <title>The Coptis chinensis genome and diversification of protoberbering-type alkaloids.</title>
        <authorList>
            <person name="Wang B."/>
            <person name="Shu S."/>
            <person name="Song C."/>
            <person name="Liu Y."/>
        </authorList>
    </citation>
    <scope>NUCLEOTIDE SEQUENCE [LARGE SCALE GENOMIC DNA]</scope>
    <source>
        <strain evidence="8">HL-2020</strain>
        <tissue evidence="8">Leaf</tissue>
    </source>
</reference>
<comment type="caution">
    <text evidence="8">The sequence shown here is derived from an EMBL/GenBank/DDBJ whole genome shotgun (WGS) entry which is preliminary data.</text>
</comment>
<comment type="similarity">
    <text evidence="6">Belongs to the WRKY group III family.</text>
</comment>
<dbReference type="GO" id="GO:0005634">
    <property type="term" value="C:nucleus"/>
    <property type="evidence" value="ECO:0007669"/>
    <property type="project" value="UniProtKB-SubCell"/>
</dbReference>
<dbReference type="InterPro" id="IPR044810">
    <property type="entry name" value="WRKY_plant"/>
</dbReference>
<evidence type="ECO:0000256" key="3">
    <source>
        <dbReference type="ARBA" id="ARBA00023125"/>
    </source>
</evidence>
<evidence type="ECO:0000313" key="8">
    <source>
        <dbReference type="EMBL" id="KAF9614927.1"/>
    </source>
</evidence>
<proteinExistence type="inferred from homology"/>
<dbReference type="PANTHER" id="PTHR32096:SF133">
    <property type="entry name" value="WRKY TRANSCRIPTION FACTOR 41-RELATED"/>
    <property type="match status" value="1"/>
</dbReference>
<keyword evidence="2" id="KW-0805">Transcription regulation</keyword>
<dbReference type="GO" id="GO:0010150">
    <property type="term" value="P:leaf senescence"/>
    <property type="evidence" value="ECO:0007669"/>
    <property type="project" value="UniProtKB-ARBA"/>
</dbReference>
<dbReference type="GO" id="GO:0000976">
    <property type="term" value="F:transcription cis-regulatory region binding"/>
    <property type="evidence" value="ECO:0007669"/>
    <property type="project" value="TreeGrafter"/>
</dbReference>
<protein>
    <recommendedName>
        <fullName evidence="7">WRKY domain-containing protein</fullName>
    </recommendedName>
</protein>
<dbReference type="Proteomes" id="UP000631114">
    <property type="component" value="Unassembled WGS sequence"/>
</dbReference>
<dbReference type="SUPFAM" id="SSF118290">
    <property type="entry name" value="WRKY DNA-binding domain"/>
    <property type="match status" value="1"/>
</dbReference>
<dbReference type="GO" id="GO:0010193">
    <property type="term" value="P:response to ozone"/>
    <property type="evidence" value="ECO:0007669"/>
    <property type="project" value="UniProtKB-ARBA"/>
</dbReference>
<name>A0A835IE03_9MAGN</name>
<evidence type="ECO:0000256" key="1">
    <source>
        <dbReference type="ARBA" id="ARBA00004123"/>
    </source>
</evidence>
<dbReference type="GO" id="GO:0042542">
    <property type="term" value="P:response to hydrogen peroxide"/>
    <property type="evidence" value="ECO:0007669"/>
    <property type="project" value="UniProtKB-ARBA"/>
</dbReference>
<comment type="subcellular location">
    <subcellularLocation>
        <location evidence="1">Nucleus</location>
    </subcellularLocation>
</comment>
<evidence type="ECO:0000256" key="4">
    <source>
        <dbReference type="ARBA" id="ARBA00023163"/>
    </source>
</evidence>
<dbReference type="GO" id="GO:0003700">
    <property type="term" value="F:DNA-binding transcription factor activity"/>
    <property type="evidence" value="ECO:0007669"/>
    <property type="project" value="InterPro"/>
</dbReference>
<dbReference type="EMBL" id="JADFTS010000003">
    <property type="protein sequence ID" value="KAF9614927.1"/>
    <property type="molecule type" value="Genomic_DNA"/>
</dbReference>
<evidence type="ECO:0000256" key="5">
    <source>
        <dbReference type="ARBA" id="ARBA00023242"/>
    </source>
</evidence>
<keyword evidence="4" id="KW-0804">Transcription</keyword>